<dbReference type="Gene3D" id="3.50.50.60">
    <property type="entry name" value="FAD/NAD(P)-binding domain"/>
    <property type="match status" value="1"/>
</dbReference>
<organism evidence="2 3">
    <name type="scientific">Pseudomarimonas salicorniae</name>
    <dbReference type="NCBI Taxonomy" id="2933270"/>
    <lineage>
        <taxon>Bacteria</taxon>
        <taxon>Pseudomonadati</taxon>
        <taxon>Pseudomonadota</taxon>
        <taxon>Gammaproteobacteria</taxon>
        <taxon>Lysobacterales</taxon>
        <taxon>Lysobacteraceae</taxon>
        <taxon>Pseudomarimonas</taxon>
    </lineage>
</organism>
<dbReference type="EMBL" id="JALNMH010000003">
    <property type="protein sequence ID" value="MCK7593014.1"/>
    <property type="molecule type" value="Genomic_DNA"/>
</dbReference>
<comment type="caution">
    <text evidence="2">The sequence shown here is derived from an EMBL/GenBank/DDBJ whole genome shotgun (WGS) entry which is preliminary data.</text>
</comment>
<dbReference type="PANTHER" id="PTHR42923:SF17">
    <property type="entry name" value="AMINE OXIDASE DOMAIN-CONTAINING PROTEIN"/>
    <property type="match status" value="1"/>
</dbReference>
<evidence type="ECO:0000313" key="2">
    <source>
        <dbReference type="EMBL" id="MCK7593014.1"/>
    </source>
</evidence>
<dbReference type="InterPro" id="IPR036188">
    <property type="entry name" value="FAD/NAD-bd_sf"/>
</dbReference>
<dbReference type="Pfam" id="PF01593">
    <property type="entry name" value="Amino_oxidase"/>
    <property type="match status" value="1"/>
</dbReference>
<dbReference type="Proteomes" id="UP001431449">
    <property type="component" value="Unassembled WGS sequence"/>
</dbReference>
<evidence type="ECO:0000259" key="1">
    <source>
        <dbReference type="Pfam" id="PF01593"/>
    </source>
</evidence>
<name>A0ABT0GEN5_9GAMM</name>
<protein>
    <submittedName>
        <fullName evidence="2">FAD-dependent oxidoreductase</fullName>
    </submittedName>
</protein>
<dbReference type="InterPro" id="IPR050464">
    <property type="entry name" value="Zeta_carotene_desat/Oxidored"/>
</dbReference>
<gene>
    <name evidence="2" type="ORF">M0G41_04935</name>
</gene>
<dbReference type="SUPFAM" id="SSF51905">
    <property type="entry name" value="FAD/NAD(P)-binding domain"/>
    <property type="match status" value="1"/>
</dbReference>
<accession>A0ABT0GEN5</accession>
<feature type="domain" description="Amine oxidase" evidence="1">
    <location>
        <begin position="12"/>
        <end position="280"/>
    </location>
</feature>
<dbReference type="PANTHER" id="PTHR42923">
    <property type="entry name" value="PROTOPORPHYRINOGEN OXIDASE"/>
    <property type="match status" value="1"/>
</dbReference>
<dbReference type="InterPro" id="IPR002937">
    <property type="entry name" value="Amino_oxidase"/>
</dbReference>
<keyword evidence="3" id="KW-1185">Reference proteome</keyword>
<reference evidence="2" key="1">
    <citation type="submission" date="2022-04" db="EMBL/GenBank/DDBJ databases">
        <title>Lysobacter sp. CAU 1642 isolated from sea sand.</title>
        <authorList>
            <person name="Kim W."/>
        </authorList>
    </citation>
    <scope>NUCLEOTIDE SEQUENCE</scope>
    <source>
        <strain evidence="2">CAU 1642</strain>
    </source>
</reference>
<sequence length="410" mass="45629">MTRSIAVIGSGIAGLAAAHGCRAAGFQVTLFEAQPDIGMAAHTLKVDGGIVDVPLRVMNPKVWRSTLALARRVKVETFPVEVNSSCTDARGHTWFRSARMPLTGWPITGSWRHLGPKAARLGLGMLWLARLTRRLHDSRSDLTLGEVLDQETVDPLFWRGLILPILLTICTCDEEHLLAWPAGELLDVLHQILHEGQSLRLRGGTHALASALADGVSRHVGSKVAEVRQRPSGIEVHNQRGDGGRYDAAIVATQANQLDFLDAKQFSAERDLLKGIRYAHGELVVHRDERFMPRHRRDWSELNFQVDPDTQRPMFTVWVNAVEPTLAHQPPVFQTWNPNFEPDPKYILARQPLQRAVVTADTRDILKALNSWHRQPGRKLFYSGSWAHKGVPLLESAVRSANGVVKLLKG</sequence>
<evidence type="ECO:0000313" key="3">
    <source>
        <dbReference type="Proteomes" id="UP001431449"/>
    </source>
</evidence>
<dbReference type="RefSeq" id="WP_248205901.1">
    <property type="nucleotide sequence ID" value="NZ_JALNMH010000003.1"/>
</dbReference>
<proteinExistence type="predicted"/>